<evidence type="ECO:0000313" key="1">
    <source>
        <dbReference type="EMBL" id="MBP0444145.1"/>
    </source>
</evidence>
<protein>
    <recommendedName>
        <fullName evidence="3">4-oxalocrotonate decarboxylase</fullName>
    </recommendedName>
</protein>
<dbReference type="EMBL" id="JAGIZB010000004">
    <property type="protein sequence ID" value="MBP0444145.1"/>
    <property type="molecule type" value="Genomic_DNA"/>
</dbReference>
<dbReference type="Proteomes" id="UP000681594">
    <property type="component" value="Unassembled WGS sequence"/>
</dbReference>
<evidence type="ECO:0000313" key="2">
    <source>
        <dbReference type="Proteomes" id="UP000681594"/>
    </source>
</evidence>
<comment type="caution">
    <text evidence="1">The sequence shown here is derived from an EMBL/GenBank/DDBJ whole genome shotgun (WGS) entry which is preliminary data.</text>
</comment>
<dbReference type="RefSeq" id="WP_209378387.1">
    <property type="nucleotide sequence ID" value="NZ_JAGIZB010000004.1"/>
</dbReference>
<gene>
    <name evidence="1" type="ORF">J8J14_05080</name>
</gene>
<name>A0ABS4AC63_9PROT</name>
<reference evidence="1 2" key="1">
    <citation type="submission" date="2021-03" db="EMBL/GenBank/DDBJ databases">
        <authorList>
            <person name="So Y."/>
        </authorList>
    </citation>
    <scope>NUCLEOTIDE SEQUENCE [LARGE SCALE GENOMIC DNA]</scope>
    <source>
        <strain evidence="1 2">SSH11</strain>
    </source>
</reference>
<accession>A0ABS4AC63</accession>
<dbReference type="Gene3D" id="3.90.850.10">
    <property type="entry name" value="Fumarylacetoacetase-like, C-terminal domain"/>
    <property type="match status" value="1"/>
</dbReference>
<keyword evidence="2" id="KW-1185">Reference proteome</keyword>
<proteinExistence type="predicted"/>
<dbReference type="InterPro" id="IPR036663">
    <property type="entry name" value="Fumarylacetoacetase_C_sf"/>
</dbReference>
<evidence type="ECO:0008006" key="3">
    <source>
        <dbReference type="Google" id="ProtNLM"/>
    </source>
</evidence>
<organism evidence="1 2">
    <name type="scientific">Pararoseomonas baculiformis</name>
    <dbReference type="NCBI Taxonomy" id="2820812"/>
    <lineage>
        <taxon>Bacteria</taxon>
        <taxon>Pseudomonadati</taxon>
        <taxon>Pseudomonadota</taxon>
        <taxon>Alphaproteobacteria</taxon>
        <taxon>Acetobacterales</taxon>
        <taxon>Acetobacteraceae</taxon>
        <taxon>Pararoseomonas</taxon>
    </lineage>
</organism>
<dbReference type="SUPFAM" id="SSF56529">
    <property type="entry name" value="FAH"/>
    <property type="match status" value="1"/>
</dbReference>
<sequence>MTRAARAAGWIAEALATGNSLAALPPEVAPRGRAEGERVALAALEALGITPCGVRMLDGMAGPMIEARLLPEGTRAAPLRHPVATAALVGVLAEALQPDDDARPRIAALHIALDIADHRFTEVPVAIGARVADLAGLGFVVVGPAISSLPDLVVVEGRPMGPRDALAPVAAEARRLGGLPAGALLIAAGLSGQIMPREGIVAAGFGALGTVSARLG</sequence>